<dbReference type="Proteomes" id="UP001456344">
    <property type="component" value="Chromosome"/>
</dbReference>
<evidence type="ECO:0000313" key="2">
    <source>
        <dbReference type="Proteomes" id="UP001456344"/>
    </source>
</evidence>
<gene>
    <name evidence="1" type="ORF">LCL61_28150</name>
</gene>
<accession>A0ACD5BJ42</accession>
<proteinExistence type="predicted"/>
<evidence type="ECO:0000313" key="1">
    <source>
        <dbReference type="EMBL" id="WYW19423.1"/>
    </source>
</evidence>
<protein>
    <submittedName>
        <fullName evidence="1">dTDP-glucose 4,6-dehydratase</fullName>
    </submittedName>
</protein>
<dbReference type="EMBL" id="CP150484">
    <property type="protein sequence ID" value="WYW19423.1"/>
    <property type="molecule type" value="Genomic_DNA"/>
</dbReference>
<sequence>MHRVLVTGGAGFIGSHLVDRLIQADQVDQVTVLDSLTYAGDRRNLAAAMDSTKLTFVEGDIRDTGLVGDLLPGHSAVVHLAAESHVDRSLRDVGNSVSTNVMGTQTLLDAAMRCGVQKFVHVSTDEVYGPMPTGSAREDAPLRPTVPYAASKAASDLMAISYFVSFGVPVCITRSSNNYGPRQHPEKLIPLFLRKLLTGEPVTVHGHGQHLRNWLHVEDNCRAIELVLRRGVPGQIYNIAGGTDLTTLELTGRLLRIVGAGWDAVTTVADRTANDIRYAMDWSKIAELGFRPRRDLASGLAETVQWYRGHADRWPTTESAAQHADAIELTAVGG</sequence>
<keyword evidence="2" id="KW-1185">Reference proteome</keyword>
<organism evidence="1 2">
    <name type="scientific">Amycolatopsis coloradensis</name>
    <dbReference type="NCBI Taxonomy" id="76021"/>
    <lineage>
        <taxon>Bacteria</taxon>
        <taxon>Bacillati</taxon>
        <taxon>Actinomycetota</taxon>
        <taxon>Actinomycetes</taxon>
        <taxon>Pseudonocardiales</taxon>
        <taxon>Pseudonocardiaceae</taxon>
        <taxon>Amycolatopsis</taxon>
    </lineage>
</organism>
<reference evidence="1" key="1">
    <citation type="submission" date="2023-10" db="EMBL/GenBank/DDBJ databases">
        <title>Whole genome sequencing of actinobacterial strain Amycolatopsis sp. (BCA-696) identifies the underlying plant growth-promoting genes.</title>
        <authorList>
            <person name="Gandham P."/>
            <person name="Vadla N."/>
            <person name="Saji A."/>
            <person name="Srinivas V."/>
            <person name="Ruperao P."/>
            <person name="Selvanayagam S."/>
            <person name="Saxena R.K."/>
            <person name="Rathore A."/>
            <person name="Gopalakrishnan S."/>
            <person name="Thakur V."/>
        </authorList>
    </citation>
    <scope>NUCLEOTIDE SEQUENCE</scope>
    <source>
        <strain evidence="1">BCA-696</strain>
    </source>
</reference>
<name>A0ACD5BJ42_9PSEU</name>